<organism evidence="4 5">
    <name type="scientific">Pseudoneurospora amorphoporcata</name>
    <dbReference type="NCBI Taxonomy" id="241081"/>
    <lineage>
        <taxon>Eukaryota</taxon>
        <taxon>Fungi</taxon>
        <taxon>Dikarya</taxon>
        <taxon>Ascomycota</taxon>
        <taxon>Pezizomycotina</taxon>
        <taxon>Sordariomycetes</taxon>
        <taxon>Sordariomycetidae</taxon>
        <taxon>Sordariales</taxon>
        <taxon>Sordariaceae</taxon>
        <taxon>Pseudoneurospora</taxon>
    </lineage>
</organism>
<reference evidence="4" key="1">
    <citation type="journal article" date="2023" name="Mol. Phylogenet. Evol.">
        <title>Genome-scale phylogeny and comparative genomics of the fungal order Sordariales.</title>
        <authorList>
            <person name="Hensen N."/>
            <person name="Bonometti L."/>
            <person name="Westerberg I."/>
            <person name="Brannstrom I.O."/>
            <person name="Guillou S."/>
            <person name="Cros-Aarteil S."/>
            <person name="Calhoun S."/>
            <person name="Haridas S."/>
            <person name="Kuo A."/>
            <person name="Mondo S."/>
            <person name="Pangilinan J."/>
            <person name="Riley R."/>
            <person name="LaButti K."/>
            <person name="Andreopoulos B."/>
            <person name="Lipzen A."/>
            <person name="Chen C."/>
            <person name="Yan M."/>
            <person name="Daum C."/>
            <person name="Ng V."/>
            <person name="Clum A."/>
            <person name="Steindorff A."/>
            <person name="Ohm R.A."/>
            <person name="Martin F."/>
            <person name="Silar P."/>
            <person name="Natvig D.O."/>
            <person name="Lalanne C."/>
            <person name="Gautier V."/>
            <person name="Ament-Velasquez S.L."/>
            <person name="Kruys A."/>
            <person name="Hutchinson M.I."/>
            <person name="Powell A.J."/>
            <person name="Barry K."/>
            <person name="Miller A.N."/>
            <person name="Grigoriev I.V."/>
            <person name="Debuchy R."/>
            <person name="Gladieux P."/>
            <person name="Hiltunen Thoren M."/>
            <person name="Johannesson H."/>
        </authorList>
    </citation>
    <scope>NUCLEOTIDE SEQUENCE</scope>
    <source>
        <strain evidence="4">CBS 626.80</strain>
    </source>
</reference>
<dbReference type="SMART" id="SM00582">
    <property type="entry name" value="RPR"/>
    <property type="match status" value="1"/>
</dbReference>
<dbReference type="Gene3D" id="1.25.40.90">
    <property type="match status" value="1"/>
</dbReference>
<feature type="domain" description="CID" evidence="3">
    <location>
        <begin position="468"/>
        <end position="667"/>
    </location>
</feature>
<reference evidence="4" key="2">
    <citation type="submission" date="2023-06" db="EMBL/GenBank/DDBJ databases">
        <authorList>
            <consortium name="Lawrence Berkeley National Laboratory"/>
            <person name="Mondo S.J."/>
            <person name="Hensen N."/>
            <person name="Bonometti L."/>
            <person name="Westerberg I."/>
            <person name="Brannstrom I.O."/>
            <person name="Guillou S."/>
            <person name="Cros-Aarteil S."/>
            <person name="Calhoun S."/>
            <person name="Haridas S."/>
            <person name="Kuo A."/>
            <person name="Pangilinan J."/>
            <person name="Riley R."/>
            <person name="Labutti K."/>
            <person name="Andreopoulos B."/>
            <person name="Lipzen A."/>
            <person name="Chen C."/>
            <person name="Yanf M."/>
            <person name="Daum C."/>
            <person name="Ng V."/>
            <person name="Clum A."/>
            <person name="Steindorff A."/>
            <person name="Ohm R."/>
            <person name="Martin F."/>
            <person name="Silar P."/>
            <person name="Natvig D."/>
            <person name="Lalanne C."/>
            <person name="Gautier V."/>
            <person name="Ament-Velasquez S.L."/>
            <person name="Kruys A."/>
            <person name="Hutchinson M.I."/>
            <person name="Powell A.J."/>
            <person name="Barry K."/>
            <person name="Miller A.N."/>
            <person name="Grigoriev I.V."/>
            <person name="Debuchy R."/>
            <person name="Gladieux P."/>
            <person name="Thoren M.H."/>
            <person name="Johannesson H."/>
        </authorList>
    </citation>
    <scope>NUCLEOTIDE SEQUENCE</scope>
    <source>
        <strain evidence="4">CBS 626.80</strain>
    </source>
</reference>
<dbReference type="InterPro" id="IPR051485">
    <property type="entry name" value="SR-CTD_assoc_factor"/>
</dbReference>
<feature type="region of interest" description="Disordered" evidence="2">
    <location>
        <begin position="1"/>
        <end position="177"/>
    </location>
</feature>
<dbReference type="Gene3D" id="1.10.10.790">
    <property type="entry name" value="Surp module"/>
    <property type="match status" value="1"/>
</dbReference>
<dbReference type="PROSITE" id="PS51391">
    <property type="entry name" value="CID"/>
    <property type="match status" value="1"/>
</dbReference>
<evidence type="ECO:0000313" key="5">
    <source>
        <dbReference type="Proteomes" id="UP001303222"/>
    </source>
</evidence>
<keyword evidence="1" id="KW-0694">RNA-binding</keyword>
<dbReference type="Pfam" id="PF01805">
    <property type="entry name" value="Surp"/>
    <property type="match status" value="1"/>
</dbReference>
<dbReference type="Proteomes" id="UP001303222">
    <property type="component" value="Unassembled WGS sequence"/>
</dbReference>
<evidence type="ECO:0000313" key="4">
    <source>
        <dbReference type="EMBL" id="KAK3956697.1"/>
    </source>
</evidence>
<dbReference type="InterPro" id="IPR035967">
    <property type="entry name" value="SWAP/Surp_sf"/>
</dbReference>
<dbReference type="InterPro" id="IPR006569">
    <property type="entry name" value="CID_dom"/>
</dbReference>
<feature type="compositionally biased region" description="Polar residues" evidence="2">
    <location>
        <begin position="526"/>
        <end position="535"/>
    </location>
</feature>
<dbReference type="CDD" id="cd00590">
    <property type="entry name" value="RRM_SF"/>
    <property type="match status" value="1"/>
</dbReference>
<keyword evidence="5" id="KW-1185">Reference proteome</keyword>
<feature type="region of interest" description="Disordered" evidence="2">
    <location>
        <begin position="294"/>
        <end position="317"/>
    </location>
</feature>
<comment type="caution">
    <text evidence="4">The sequence shown here is derived from an EMBL/GenBank/DDBJ whole genome shotgun (WGS) entry which is preliminary data.</text>
</comment>
<dbReference type="EMBL" id="MU859063">
    <property type="protein sequence ID" value="KAK3956697.1"/>
    <property type="molecule type" value="Genomic_DNA"/>
</dbReference>
<feature type="compositionally biased region" description="Basic and acidic residues" evidence="2">
    <location>
        <begin position="50"/>
        <end position="62"/>
    </location>
</feature>
<feature type="compositionally biased region" description="Basic and acidic residues" evidence="2">
    <location>
        <begin position="115"/>
        <end position="152"/>
    </location>
</feature>
<accession>A0AAN6P6P3</accession>
<protein>
    <recommendedName>
        <fullName evidence="3">CID domain-containing protein</fullName>
    </recommendedName>
</protein>
<feature type="region of interest" description="Disordered" evidence="2">
    <location>
        <begin position="446"/>
        <end position="466"/>
    </location>
</feature>
<evidence type="ECO:0000256" key="2">
    <source>
        <dbReference type="SAM" id="MobiDB-lite"/>
    </source>
</evidence>
<dbReference type="InterPro" id="IPR008942">
    <property type="entry name" value="ENTH_VHS"/>
</dbReference>
<sequence>MSPSNKIAEFPDVEEKLKRATKQSAFERQKAEAEAKRRREAAETAAVYEDFVKSFDHDDTSDSRPSNSRHGNDRPERPTLGGQSSGGTGKRHFGVNSLKSGPGSLGPPPTSFKKRSYDDFHSSRQRPHEEPRSRLGLDERERERERDRDSEKSSLLVSKVFNDSDNEEEAAVNGRAEEKAISKPTLRLSNLPPSTSPAVIKALIPPNLTVESVKIVPPSGPQGTERKSIAAIVTLSKETPATEIDAAVSALQNRYLGYGYFLSLHRHLSSAAIASGLTAVQTSTAVSHPFGAKRVEEKPSGHGPHHGGYGRNYAPPSHYGPPGAAISRSGLLHVPVKPPRDIRTLRMIHKVVESVLEHGPEFEALLMSRPDVQREERWAWIWDARSEGGIWYRWRLWEIVTGSQAKRGKPKYVPLFEGSHAWKAPEPLAYEYTTSVDEIVSDSAYDTDEEDDFEDEQKEHNDQEDTFLNPIEKAKLAHMLARLPVTLSKIRKGDIARITAFAITHASRGADEIVDMIISNVESPLSYTQASPDHQQGSREREGQDGTNSREPSPAVEDKDKDKTHDTSHDLSAARLVGLYVISDVLSSSSTSGIRHAWRYRQLLETALRARKTFELLGMMADKLNWGRLRADKWKRSIGLVLSLWEGWCVFPVETHEFFVRSFENPPTLKAKEAEREEAEKKAATATGAAGGGKWKTVDGPAAAATTTTITTTTTTTQAKATSGFLPVSTLAESTTTEQAEPRGGDSEYVDRMLETGDTDGELVALPPNHMQYSSGTDELFSDDDDIDGTPDEDFMALLRKLTTTAVDDGDGDVVMGEDADTSAPASTTEAKMVEAEVKPAVVTGFQISANKAAAPTKSRKRMRAVDMFAGSDSEEEK</sequence>
<gene>
    <name evidence="4" type="ORF">QBC32DRAFT_86447</name>
</gene>
<dbReference type="AlphaFoldDB" id="A0AAN6P6P3"/>
<dbReference type="InterPro" id="IPR012677">
    <property type="entry name" value="Nucleotide-bd_a/b_plait_sf"/>
</dbReference>
<dbReference type="SUPFAM" id="SSF109905">
    <property type="entry name" value="Surp module (SWAP domain)"/>
    <property type="match status" value="1"/>
</dbReference>
<evidence type="ECO:0000256" key="1">
    <source>
        <dbReference type="ARBA" id="ARBA00022884"/>
    </source>
</evidence>
<dbReference type="GO" id="GO:0003723">
    <property type="term" value="F:RNA binding"/>
    <property type="evidence" value="ECO:0007669"/>
    <property type="project" value="UniProtKB-KW"/>
</dbReference>
<dbReference type="Gene3D" id="3.30.70.330">
    <property type="match status" value="1"/>
</dbReference>
<name>A0AAN6P6P3_9PEZI</name>
<proteinExistence type="predicted"/>
<evidence type="ECO:0000259" key="3">
    <source>
        <dbReference type="PROSITE" id="PS51391"/>
    </source>
</evidence>
<feature type="compositionally biased region" description="Acidic residues" evidence="2">
    <location>
        <begin position="446"/>
        <end position="456"/>
    </location>
</feature>
<feature type="region of interest" description="Disordered" evidence="2">
    <location>
        <begin position="678"/>
        <end position="697"/>
    </location>
</feature>
<feature type="region of interest" description="Disordered" evidence="2">
    <location>
        <begin position="526"/>
        <end position="568"/>
    </location>
</feature>
<dbReference type="GO" id="GO:0006396">
    <property type="term" value="P:RNA processing"/>
    <property type="evidence" value="ECO:0007669"/>
    <property type="project" value="InterPro"/>
</dbReference>
<feature type="compositionally biased region" description="Basic and acidic residues" evidence="2">
    <location>
        <begin position="25"/>
        <end position="42"/>
    </location>
</feature>
<dbReference type="GO" id="GO:0005634">
    <property type="term" value="C:nucleus"/>
    <property type="evidence" value="ECO:0007669"/>
    <property type="project" value="TreeGrafter"/>
</dbReference>
<dbReference type="PANTHER" id="PTHR23140">
    <property type="entry name" value="RNA PROCESSING PROTEIN LD23810P"/>
    <property type="match status" value="1"/>
</dbReference>
<feature type="compositionally biased region" description="Basic and acidic residues" evidence="2">
    <location>
        <begin position="556"/>
        <end position="568"/>
    </location>
</feature>
<dbReference type="InterPro" id="IPR000061">
    <property type="entry name" value="Surp"/>
</dbReference>
<dbReference type="PANTHER" id="PTHR23140:SF0">
    <property type="entry name" value="U2 SNRNP-ASSOCIATED SURP MOTIF-CONTAINING PROTEIN"/>
    <property type="match status" value="1"/>
</dbReference>